<accession>A0A4S8MUF8</accession>
<dbReference type="InterPro" id="IPR005198">
    <property type="entry name" value="Glyco_hydro_76"/>
</dbReference>
<feature type="region of interest" description="Disordered" evidence="5">
    <location>
        <begin position="391"/>
        <end position="412"/>
    </location>
</feature>
<protein>
    <submittedName>
        <fullName evidence="7">Uncharacterized protein</fullName>
    </submittedName>
</protein>
<feature type="region of interest" description="Disordered" evidence="5">
    <location>
        <begin position="205"/>
        <end position="241"/>
    </location>
</feature>
<sequence>MTLNARLSAHLAKATGNETYMAAATSSQRFIESILWNNKHIVLDGVHIDNEHSCQADEPIDAYNSAMAIEGASILLQQGKLEIQQFLYDTVGAATDAAEWLNAEGIIVSTSGAAEVGHPQKGGDSHLIRGLVTVFENVANTQLRTYVKQFLGTQYNAVLDFATSGGSNVYGSSWVGPPSSEFSAENQSLALSILVNAITLTNDTLPDTVSSPTSTSSTGSGTSSSSSSSSSSTTSPSNKAGPIAGGVVGVLAFFALIALSMIYLYPFLQRIQHPEGTNTQRKKRHGQDQSTNPSDTSQVSQKAWRRGNQHQTLGIQGVFPSVEHPMGGENRDNHIPSINQANAPVASSLITAESISISFRNGYQGRRIGSQSQERMRDVPTEELVRVLNQRLQAGPHWDRESEGPPEYSNSQ</sequence>
<feature type="transmembrane region" description="Helical" evidence="6">
    <location>
        <begin position="243"/>
        <end position="265"/>
    </location>
</feature>
<dbReference type="Proteomes" id="UP000297245">
    <property type="component" value="Unassembled WGS sequence"/>
</dbReference>
<evidence type="ECO:0000313" key="8">
    <source>
        <dbReference type="Proteomes" id="UP000297245"/>
    </source>
</evidence>
<keyword evidence="8" id="KW-1185">Reference proteome</keyword>
<dbReference type="InterPro" id="IPR008928">
    <property type="entry name" value="6-hairpin_glycosidase_sf"/>
</dbReference>
<evidence type="ECO:0000256" key="5">
    <source>
        <dbReference type="SAM" id="MobiDB-lite"/>
    </source>
</evidence>
<keyword evidence="4 6" id="KW-0472">Membrane</keyword>
<evidence type="ECO:0000256" key="6">
    <source>
        <dbReference type="SAM" id="Phobius"/>
    </source>
</evidence>
<evidence type="ECO:0000256" key="3">
    <source>
        <dbReference type="ARBA" id="ARBA00022989"/>
    </source>
</evidence>
<gene>
    <name evidence="7" type="ORF">K435DRAFT_849126</name>
</gene>
<dbReference type="Pfam" id="PF03663">
    <property type="entry name" value="Glyco_hydro_76"/>
    <property type="match status" value="1"/>
</dbReference>
<name>A0A4S8MUF8_DENBC</name>
<dbReference type="PANTHER" id="PTHR15549">
    <property type="entry name" value="PAIRED IMMUNOGLOBULIN-LIKE TYPE 2 RECEPTOR"/>
    <property type="match status" value="1"/>
</dbReference>
<feature type="region of interest" description="Disordered" evidence="5">
    <location>
        <begin position="276"/>
        <end position="307"/>
    </location>
</feature>
<feature type="compositionally biased region" description="Polar residues" evidence="5">
    <location>
        <begin position="288"/>
        <end position="301"/>
    </location>
</feature>
<proteinExistence type="predicted"/>
<dbReference type="OrthoDB" id="3067581at2759"/>
<feature type="compositionally biased region" description="Low complexity" evidence="5">
    <location>
        <begin position="210"/>
        <end position="237"/>
    </location>
</feature>
<dbReference type="InterPro" id="IPR051694">
    <property type="entry name" value="Immunoregulatory_rcpt-like"/>
</dbReference>
<comment type="subcellular location">
    <subcellularLocation>
        <location evidence="1">Membrane</location>
        <topology evidence="1">Single-pass membrane protein</topology>
    </subcellularLocation>
</comment>
<dbReference type="GO" id="GO:0005975">
    <property type="term" value="P:carbohydrate metabolic process"/>
    <property type="evidence" value="ECO:0007669"/>
    <property type="project" value="InterPro"/>
</dbReference>
<evidence type="ECO:0000256" key="4">
    <source>
        <dbReference type="ARBA" id="ARBA00023136"/>
    </source>
</evidence>
<dbReference type="GO" id="GO:0016020">
    <property type="term" value="C:membrane"/>
    <property type="evidence" value="ECO:0007669"/>
    <property type="project" value="UniProtKB-SubCell"/>
</dbReference>
<dbReference type="SUPFAM" id="SSF48208">
    <property type="entry name" value="Six-hairpin glycosidases"/>
    <property type="match status" value="1"/>
</dbReference>
<evidence type="ECO:0000256" key="2">
    <source>
        <dbReference type="ARBA" id="ARBA00022692"/>
    </source>
</evidence>
<organism evidence="7 8">
    <name type="scientific">Dendrothele bispora (strain CBS 962.96)</name>
    <dbReference type="NCBI Taxonomy" id="1314807"/>
    <lineage>
        <taxon>Eukaryota</taxon>
        <taxon>Fungi</taxon>
        <taxon>Dikarya</taxon>
        <taxon>Basidiomycota</taxon>
        <taxon>Agaricomycotina</taxon>
        <taxon>Agaricomycetes</taxon>
        <taxon>Agaricomycetidae</taxon>
        <taxon>Agaricales</taxon>
        <taxon>Agaricales incertae sedis</taxon>
        <taxon>Dendrothele</taxon>
    </lineage>
</organism>
<dbReference type="AlphaFoldDB" id="A0A4S8MUF8"/>
<dbReference type="Gene3D" id="1.50.10.20">
    <property type="match status" value="1"/>
</dbReference>
<evidence type="ECO:0000313" key="7">
    <source>
        <dbReference type="EMBL" id="THV06329.1"/>
    </source>
</evidence>
<evidence type="ECO:0000256" key="1">
    <source>
        <dbReference type="ARBA" id="ARBA00004167"/>
    </source>
</evidence>
<dbReference type="EMBL" id="ML179043">
    <property type="protein sequence ID" value="THV06329.1"/>
    <property type="molecule type" value="Genomic_DNA"/>
</dbReference>
<keyword evidence="3 6" id="KW-1133">Transmembrane helix</keyword>
<keyword evidence="2 6" id="KW-0812">Transmembrane</keyword>
<dbReference type="GO" id="GO:0071944">
    <property type="term" value="C:cell periphery"/>
    <property type="evidence" value="ECO:0007669"/>
    <property type="project" value="UniProtKB-ARBA"/>
</dbReference>
<reference evidence="7 8" key="1">
    <citation type="journal article" date="2019" name="Nat. Ecol. Evol.">
        <title>Megaphylogeny resolves global patterns of mushroom evolution.</title>
        <authorList>
            <person name="Varga T."/>
            <person name="Krizsan K."/>
            <person name="Foldi C."/>
            <person name="Dima B."/>
            <person name="Sanchez-Garcia M."/>
            <person name="Sanchez-Ramirez S."/>
            <person name="Szollosi G.J."/>
            <person name="Szarkandi J.G."/>
            <person name="Papp V."/>
            <person name="Albert L."/>
            <person name="Andreopoulos W."/>
            <person name="Angelini C."/>
            <person name="Antonin V."/>
            <person name="Barry K.W."/>
            <person name="Bougher N.L."/>
            <person name="Buchanan P."/>
            <person name="Buyck B."/>
            <person name="Bense V."/>
            <person name="Catcheside P."/>
            <person name="Chovatia M."/>
            <person name="Cooper J."/>
            <person name="Damon W."/>
            <person name="Desjardin D."/>
            <person name="Finy P."/>
            <person name="Geml J."/>
            <person name="Haridas S."/>
            <person name="Hughes K."/>
            <person name="Justo A."/>
            <person name="Karasinski D."/>
            <person name="Kautmanova I."/>
            <person name="Kiss B."/>
            <person name="Kocsube S."/>
            <person name="Kotiranta H."/>
            <person name="LaButti K.M."/>
            <person name="Lechner B.E."/>
            <person name="Liimatainen K."/>
            <person name="Lipzen A."/>
            <person name="Lukacs Z."/>
            <person name="Mihaltcheva S."/>
            <person name="Morgado L.N."/>
            <person name="Niskanen T."/>
            <person name="Noordeloos M.E."/>
            <person name="Ohm R.A."/>
            <person name="Ortiz-Santana B."/>
            <person name="Ovrebo C."/>
            <person name="Racz N."/>
            <person name="Riley R."/>
            <person name="Savchenko A."/>
            <person name="Shiryaev A."/>
            <person name="Soop K."/>
            <person name="Spirin V."/>
            <person name="Szebenyi C."/>
            <person name="Tomsovsky M."/>
            <person name="Tulloss R.E."/>
            <person name="Uehling J."/>
            <person name="Grigoriev I.V."/>
            <person name="Vagvolgyi C."/>
            <person name="Papp T."/>
            <person name="Martin F.M."/>
            <person name="Miettinen O."/>
            <person name="Hibbett D.S."/>
            <person name="Nagy L.G."/>
        </authorList>
    </citation>
    <scope>NUCLEOTIDE SEQUENCE [LARGE SCALE GENOMIC DNA]</scope>
    <source>
        <strain evidence="7 8">CBS 962.96</strain>
    </source>
</reference>